<sequence length="112" mass="12708">MNTMMKFLVKLAVAIVVFGVATMLLWNALIPELFNLPTLSIAQAVGLLVLSRLLFGGFGILKDMGHFMARKERQAILENWHSMSPEQRAQCIERIRSHHGRFPCTNRDGEQK</sequence>
<feature type="transmembrane region" description="Helical" evidence="1">
    <location>
        <begin position="41"/>
        <end position="61"/>
    </location>
</feature>
<evidence type="ECO:0000256" key="1">
    <source>
        <dbReference type="SAM" id="Phobius"/>
    </source>
</evidence>
<keyword evidence="1" id="KW-0812">Transmembrane</keyword>
<keyword evidence="1" id="KW-0472">Membrane</keyword>
<keyword evidence="1" id="KW-1133">Transmembrane helix</keyword>
<dbReference type="AlphaFoldDB" id="A0A644V160"/>
<feature type="transmembrane region" description="Helical" evidence="1">
    <location>
        <begin position="7"/>
        <end position="29"/>
    </location>
</feature>
<comment type="caution">
    <text evidence="2">The sequence shown here is derived from an EMBL/GenBank/DDBJ whole genome shotgun (WGS) entry which is preliminary data.</text>
</comment>
<proteinExistence type="predicted"/>
<protein>
    <submittedName>
        <fullName evidence="2">Uncharacterized protein</fullName>
    </submittedName>
</protein>
<organism evidence="2">
    <name type="scientific">bioreactor metagenome</name>
    <dbReference type="NCBI Taxonomy" id="1076179"/>
    <lineage>
        <taxon>unclassified sequences</taxon>
        <taxon>metagenomes</taxon>
        <taxon>ecological metagenomes</taxon>
    </lineage>
</organism>
<name>A0A644V160_9ZZZZ</name>
<dbReference type="EMBL" id="VSSQ01000199">
    <property type="protein sequence ID" value="MPL85070.1"/>
    <property type="molecule type" value="Genomic_DNA"/>
</dbReference>
<gene>
    <name evidence="2" type="ORF">SDC9_31038</name>
</gene>
<evidence type="ECO:0000313" key="2">
    <source>
        <dbReference type="EMBL" id="MPL85070.1"/>
    </source>
</evidence>
<accession>A0A644V160</accession>
<reference evidence="2" key="1">
    <citation type="submission" date="2019-08" db="EMBL/GenBank/DDBJ databases">
        <authorList>
            <person name="Kucharzyk K."/>
            <person name="Murdoch R.W."/>
            <person name="Higgins S."/>
            <person name="Loffler F."/>
        </authorList>
    </citation>
    <scope>NUCLEOTIDE SEQUENCE</scope>
</reference>